<dbReference type="eggNOG" id="COG1168">
    <property type="taxonomic scope" value="Bacteria"/>
</dbReference>
<dbReference type="GO" id="GO:0008483">
    <property type="term" value="F:transaminase activity"/>
    <property type="evidence" value="ECO:0007669"/>
    <property type="project" value="UniProtKB-KW"/>
</dbReference>
<comment type="cofactor">
    <cofactor evidence="1">
        <name>pyridoxal 5'-phosphate</name>
        <dbReference type="ChEBI" id="CHEBI:597326"/>
    </cofactor>
</comment>
<dbReference type="Gene3D" id="3.90.1150.10">
    <property type="entry name" value="Aspartate Aminotransferase, domain 1"/>
    <property type="match status" value="1"/>
</dbReference>
<evidence type="ECO:0000313" key="8">
    <source>
        <dbReference type="Proteomes" id="UP000029108"/>
    </source>
</evidence>
<comment type="caution">
    <text evidence="7">The sequence shown here is derived from an EMBL/GenBank/DDBJ whole genome shotgun (WGS) entry which is preliminary data.</text>
</comment>
<dbReference type="PANTHER" id="PTHR43525:SF2">
    <property type="entry name" value="CYSTATHIONINE BETA-LYASE-RELATED"/>
    <property type="match status" value="1"/>
</dbReference>
<keyword evidence="7" id="KW-0808">Transferase</keyword>
<feature type="domain" description="Aminotransferase class I/classII large" evidence="6">
    <location>
        <begin position="50"/>
        <end position="402"/>
    </location>
</feature>
<dbReference type="OrthoDB" id="3224382at2"/>
<evidence type="ECO:0000256" key="1">
    <source>
        <dbReference type="ARBA" id="ARBA00001933"/>
    </source>
</evidence>
<sequence>MDYVKDIIGFDAQAIDALTADKLAQSGSDKWSRYPGCVGAFIAEMDFGLAPCIQRAIDRAVQGCALGYIPTPWKRHVAKACADWQRLRYGWNVDPEQVRVVPDVVEAFEIFLREIVGHGNRVIVPTPAYMPFLSLPRLYDVELVEIPMLRVDGRNAGCTTGCGDGRADGDWLFDFDAIEAAFRDGCRAFVLCNPHNPIGKVYTTDEMLRLSALCERYNVRVFSDEIHAPFVFDDHRHVPFAAINEMTARQAFTATSASKSFNIPGTKCAQVILTNPDDVRMWTDRCEWSEHQTATIGAIASTAAYEEGGLWFDEVLKYVKRNAELVDERMRRDFPGVGYVKPQGTYIAWLDFNGLGIADPAAYFLEHAGVALTDGRECGAVGAGCVRMNFAMPHPLLERCLDQMRDALAADGLLPAGAMAPTALASAGLTRADMRDAA</sequence>
<evidence type="ECO:0000256" key="2">
    <source>
        <dbReference type="ARBA" id="ARBA00012224"/>
    </source>
</evidence>
<dbReference type="Gene3D" id="3.40.640.10">
    <property type="entry name" value="Type I PLP-dependent aspartate aminotransferase-like (Major domain)"/>
    <property type="match status" value="1"/>
</dbReference>
<keyword evidence="7" id="KW-0032">Aminotransferase</keyword>
<evidence type="ECO:0000259" key="6">
    <source>
        <dbReference type="Pfam" id="PF00155"/>
    </source>
</evidence>
<accession>A0A086ZN51</accession>
<dbReference type="GO" id="GO:0030170">
    <property type="term" value="F:pyridoxal phosphate binding"/>
    <property type="evidence" value="ECO:0007669"/>
    <property type="project" value="InterPro"/>
</dbReference>
<reference evidence="7 8" key="1">
    <citation type="submission" date="2014-03" db="EMBL/GenBank/DDBJ databases">
        <title>Genomics of Bifidobacteria.</title>
        <authorList>
            <person name="Ventura M."/>
            <person name="Milani C."/>
            <person name="Lugli G.A."/>
        </authorList>
    </citation>
    <scope>NUCLEOTIDE SEQUENCE [LARGE SCALE GENOMIC DNA]</scope>
    <source>
        <strain evidence="7 8">DSM 23969</strain>
    </source>
</reference>
<dbReference type="InterPro" id="IPR015421">
    <property type="entry name" value="PyrdxlP-dep_Trfase_major"/>
</dbReference>
<dbReference type="AlphaFoldDB" id="A0A086ZN51"/>
<organism evidence="7 8">
    <name type="scientific">Bifidobacterium biavatii DSM 23969</name>
    <dbReference type="NCBI Taxonomy" id="1437608"/>
    <lineage>
        <taxon>Bacteria</taxon>
        <taxon>Bacillati</taxon>
        <taxon>Actinomycetota</taxon>
        <taxon>Actinomycetes</taxon>
        <taxon>Bifidobacteriales</taxon>
        <taxon>Bifidobacteriaceae</taxon>
        <taxon>Bifidobacterium</taxon>
    </lineage>
</organism>
<dbReference type="GO" id="GO:0047804">
    <property type="term" value="F:cysteine-S-conjugate beta-lyase activity"/>
    <property type="evidence" value="ECO:0007669"/>
    <property type="project" value="UniProtKB-EC"/>
</dbReference>
<dbReference type="Pfam" id="PF00155">
    <property type="entry name" value="Aminotran_1_2"/>
    <property type="match status" value="1"/>
</dbReference>
<dbReference type="InterPro" id="IPR015422">
    <property type="entry name" value="PyrdxlP-dep_Trfase_small"/>
</dbReference>
<keyword evidence="3" id="KW-0663">Pyridoxal phosphate</keyword>
<evidence type="ECO:0000256" key="4">
    <source>
        <dbReference type="ARBA" id="ARBA00023239"/>
    </source>
</evidence>
<dbReference type="EC" id="4.4.1.13" evidence="2"/>
<evidence type="ECO:0000313" key="7">
    <source>
        <dbReference type="EMBL" id="KFI47951.1"/>
    </source>
</evidence>
<evidence type="ECO:0000256" key="5">
    <source>
        <dbReference type="ARBA" id="ARBA00037974"/>
    </source>
</evidence>
<dbReference type="InterPro" id="IPR004839">
    <property type="entry name" value="Aminotransferase_I/II_large"/>
</dbReference>
<dbReference type="Proteomes" id="UP000029108">
    <property type="component" value="Unassembled WGS sequence"/>
</dbReference>
<dbReference type="CDD" id="cd00609">
    <property type="entry name" value="AAT_like"/>
    <property type="match status" value="1"/>
</dbReference>
<gene>
    <name evidence="7" type="ORF">BBIA_0083</name>
</gene>
<dbReference type="STRING" id="1437608.GCA_000771645_01427"/>
<keyword evidence="8" id="KW-1185">Reference proteome</keyword>
<dbReference type="InterPro" id="IPR015424">
    <property type="entry name" value="PyrdxlP-dep_Trfase"/>
</dbReference>
<protein>
    <recommendedName>
        <fullName evidence="2">cysteine-S-conjugate beta-lyase</fullName>
        <ecNumber evidence="2">4.4.1.13</ecNumber>
    </recommendedName>
</protein>
<proteinExistence type="inferred from homology"/>
<keyword evidence="4 7" id="KW-0456">Lyase</keyword>
<dbReference type="SUPFAM" id="SSF53383">
    <property type="entry name" value="PLP-dependent transferases"/>
    <property type="match status" value="1"/>
</dbReference>
<evidence type="ECO:0000256" key="3">
    <source>
        <dbReference type="ARBA" id="ARBA00022898"/>
    </source>
</evidence>
<dbReference type="PANTHER" id="PTHR43525">
    <property type="entry name" value="PROTEIN MALY"/>
    <property type="match status" value="1"/>
</dbReference>
<name>A0A086ZN51_9BIFI</name>
<dbReference type="RefSeq" id="WP_081892278.1">
    <property type="nucleotide sequence ID" value="NZ_JDUU01000028.1"/>
</dbReference>
<dbReference type="InterPro" id="IPR051798">
    <property type="entry name" value="Class-II_PLP-Dep_Aminotrans"/>
</dbReference>
<comment type="similarity">
    <text evidence="5">Belongs to the class-II pyridoxal-phosphate-dependent aminotransferase family. MalY/PatB cystathionine beta-lyase subfamily.</text>
</comment>
<dbReference type="EMBL" id="JGYN01000030">
    <property type="protein sequence ID" value="KFI47951.1"/>
    <property type="molecule type" value="Genomic_DNA"/>
</dbReference>